<feature type="binding site" evidence="1">
    <location>
        <position position="96"/>
    </location>
    <ligand>
        <name>substrate</name>
    </ligand>
</feature>
<evidence type="ECO:0000256" key="2">
    <source>
        <dbReference type="PIRSR" id="PIRSR006614-1"/>
    </source>
</evidence>
<reference evidence="4 5" key="1">
    <citation type="submission" date="2020-07" db="EMBL/GenBank/DDBJ databases">
        <title>Vallitalea guaymasensis genome.</title>
        <authorList>
            <person name="Postec A."/>
        </authorList>
    </citation>
    <scope>NUCLEOTIDE SEQUENCE [LARGE SCALE GENOMIC DNA]</scope>
    <source>
        <strain evidence="4 5">Ra1766G1</strain>
    </source>
</reference>
<dbReference type="OrthoDB" id="9787147at2"/>
<keyword evidence="1 4" id="KW-0456">Lyase</keyword>
<dbReference type="GO" id="GO:0019242">
    <property type="term" value="P:methylglyoxal biosynthetic process"/>
    <property type="evidence" value="ECO:0007669"/>
    <property type="project" value="UniProtKB-UniRule"/>
</dbReference>
<name>A0A8J8MDE3_9FIRM</name>
<dbReference type="Proteomes" id="UP000677305">
    <property type="component" value="Chromosome"/>
</dbReference>
<dbReference type="PANTHER" id="PTHR30492">
    <property type="entry name" value="METHYLGLYOXAL SYNTHASE"/>
    <property type="match status" value="1"/>
</dbReference>
<evidence type="ECO:0000259" key="3">
    <source>
        <dbReference type="PROSITE" id="PS51855"/>
    </source>
</evidence>
<evidence type="ECO:0000313" key="5">
    <source>
        <dbReference type="Proteomes" id="UP000677305"/>
    </source>
</evidence>
<dbReference type="Gene3D" id="3.40.50.1380">
    <property type="entry name" value="Methylglyoxal synthase-like domain"/>
    <property type="match status" value="1"/>
</dbReference>
<feature type="active site" description="Proton donor/acceptor" evidence="1 2">
    <location>
        <position position="69"/>
    </location>
</feature>
<dbReference type="RefSeq" id="WP_113671299.1">
    <property type="nucleotide sequence ID" value="NZ_CAJXUH010000001.1"/>
</dbReference>
<dbReference type="AlphaFoldDB" id="A0A8J8MDE3"/>
<evidence type="ECO:0000313" key="4">
    <source>
        <dbReference type="EMBL" id="QUH30989.1"/>
    </source>
</evidence>
<dbReference type="CDD" id="cd01422">
    <property type="entry name" value="MGS"/>
    <property type="match status" value="1"/>
</dbReference>
<comment type="function">
    <text evidence="1">Catalyzes the formation of methylglyoxal from dihydroxyacetone phosphate.</text>
</comment>
<dbReference type="GO" id="GO:0008929">
    <property type="term" value="F:methylglyoxal synthase activity"/>
    <property type="evidence" value="ECO:0007669"/>
    <property type="project" value="UniProtKB-UniRule"/>
</dbReference>
<comment type="similarity">
    <text evidence="1">Belongs to the methylglyoxal synthase family.</text>
</comment>
<dbReference type="NCBIfam" id="TIGR00160">
    <property type="entry name" value="MGSA"/>
    <property type="match status" value="1"/>
</dbReference>
<feature type="binding site" evidence="1">
    <location>
        <position position="17"/>
    </location>
    <ligand>
        <name>substrate</name>
    </ligand>
</feature>
<feature type="domain" description="MGS-like" evidence="3">
    <location>
        <begin position="2"/>
        <end position="149"/>
    </location>
</feature>
<dbReference type="HAMAP" id="MF_00549">
    <property type="entry name" value="Methylglyoxal_synth"/>
    <property type="match status" value="1"/>
</dbReference>
<dbReference type="NCBIfam" id="NF003559">
    <property type="entry name" value="PRK05234.1"/>
    <property type="match status" value="1"/>
</dbReference>
<sequence length="149" mass="17135">MFQVKMGKQKHIALVAHDNRKKDLIEWVSKNREILSKHFLYATGTTGSIIAKETNLPVRRYKSGPLGGDQQIGARIIEDDIDFLVFFWDPLEAQPHDPDVKALLRIAVLYDIPVASNVATADFVFSSPLMDKHYNRYIIDYGTRIKRKY</sequence>
<dbReference type="InterPro" id="IPR011607">
    <property type="entry name" value="MGS-like_dom"/>
</dbReference>
<dbReference type="KEGG" id="vgu:HYG85_19510"/>
<dbReference type="PROSITE" id="PS51855">
    <property type="entry name" value="MGS"/>
    <property type="match status" value="1"/>
</dbReference>
<proteinExistence type="inferred from homology"/>
<dbReference type="PROSITE" id="PS01335">
    <property type="entry name" value="METHYLGLYOXAL_SYNTH"/>
    <property type="match status" value="1"/>
</dbReference>
<dbReference type="SUPFAM" id="SSF52335">
    <property type="entry name" value="Methylglyoxal synthase-like"/>
    <property type="match status" value="1"/>
</dbReference>
<dbReference type="EC" id="4.2.3.3" evidence="1"/>
<organism evidence="4 5">
    <name type="scientific">Vallitalea guaymasensis</name>
    <dbReference type="NCBI Taxonomy" id="1185412"/>
    <lineage>
        <taxon>Bacteria</taxon>
        <taxon>Bacillati</taxon>
        <taxon>Bacillota</taxon>
        <taxon>Clostridia</taxon>
        <taxon>Lachnospirales</taxon>
        <taxon>Vallitaleaceae</taxon>
        <taxon>Vallitalea</taxon>
    </lineage>
</organism>
<dbReference type="SMART" id="SM00851">
    <property type="entry name" value="MGS"/>
    <property type="match status" value="1"/>
</dbReference>
<feature type="binding site" evidence="1">
    <location>
        <begin position="43"/>
        <end position="46"/>
    </location>
    <ligand>
        <name>substrate</name>
    </ligand>
</feature>
<dbReference type="InterPro" id="IPR036914">
    <property type="entry name" value="MGS-like_dom_sf"/>
</dbReference>
<evidence type="ECO:0000256" key="1">
    <source>
        <dbReference type="HAMAP-Rule" id="MF_00549"/>
    </source>
</evidence>
<protein>
    <recommendedName>
        <fullName evidence="1">Methylglyoxal synthase</fullName>
        <shortName evidence="1">MGS</shortName>
        <ecNumber evidence="1">4.2.3.3</ecNumber>
    </recommendedName>
</protein>
<dbReference type="PANTHER" id="PTHR30492:SF0">
    <property type="entry name" value="METHYLGLYOXAL SYNTHASE"/>
    <property type="match status" value="1"/>
</dbReference>
<gene>
    <name evidence="1" type="primary">mgsA</name>
    <name evidence="4" type="ORF">HYG85_19510</name>
</gene>
<dbReference type="Pfam" id="PF02142">
    <property type="entry name" value="MGS"/>
    <property type="match status" value="1"/>
</dbReference>
<dbReference type="InterPro" id="IPR004363">
    <property type="entry name" value="Methylgl_synth"/>
</dbReference>
<accession>A0A8J8MDE3</accession>
<feature type="binding site" evidence="1">
    <location>
        <begin position="63"/>
        <end position="64"/>
    </location>
    <ligand>
        <name>substrate</name>
    </ligand>
</feature>
<dbReference type="PIRSF" id="PIRSF006614">
    <property type="entry name" value="Methylglyox_syn"/>
    <property type="match status" value="1"/>
</dbReference>
<feature type="binding site" evidence="1">
    <location>
        <position position="21"/>
    </location>
    <ligand>
        <name>substrate</name>
    </ligand>
</feature>
<keyword evidence="5" id="KW-1185">Reference proteome</keyword>
<dbReference type="GO" id="GO:0005829">
    <property type="term" value="C:cytosol"/>
    <property type="evidence" value="ECO:0007669"/>
    <property type="project" value="TreeGrafter"/>
</dbReference>
<comment type="catalytic activity">
    <reaction evidence="1">
        <text>dihydroxyacetone phosphate = methylglyoxal + phosphate</text>
        <dbReference type="Rhea" id="RHEA:17937"/>
        <dbReference type="ChEBI" id="CHEBI:17158"/>
        <dbReference type="ChEBI" id="CHEBI:43474"/>
        <dbReference type="ChEBI" id="CHEBI:57642"/>
        <dbReference type="EC" id="4.2.3.3"/>
    </reaction>
</comment>
<dbReference type="InterPro" id="IPR018148">
    <property type="entry name" value="Methylglyoxal_synth_AS"/>
</dbReference>
<dbReference type="EMBL" id="CP058561">
    <property type="protein sequence ID" value="QUH30989.1"/>
    <property type="molecule type" value="Genomic_DNA"/>
</dbReference>